<organism evidence="1 2">
    <name type="scientific">Auriscalpium vulgare</name>
    <dbReference type="NCBI Taxonomy" id="40419"/>
    <lineage>
        <taxon>Eukaryota</taxon>
        <taxon>Fungi</taxon>
        <taxon>Dikarya</taxon>
        <taxon>Basidiomycota</taxon>
        <taxon>Agaricomycotina</taxon>
        <taxon>Agaricomycetes</taxon>
        <taxon>Russulales</taxon>
        <taxon>Auriscalpiaceae</taxon>
        <taxon>Auriscalpium</taxon>
    </lineage>
</organism>
<keyword evidence="2" id="KW-1185">Reference proteome</keyword>
<evidence type="ECO:0000313" key="2">
    <source>
        <dbReference type="Proteomes" id="UP000814033"/>
    </source>
</evidence>
<gene>
    <name evidence="1" type="ORF">FA95DRAFT_1561129</name>
</gene>
<dbReference type="Proteomes" id="UP000814033">
    <property type="component" value="Unassembled WGS sequence"/>
</dbReference>
<name>A0ACB8RNM9_9AGAM</name>
<accession>A0ACB8RNM9</accession>
<dbReference type="EMBL" id="MU275952">
    <property type="protein sequence ID" value="KAI0045412.1"/>
    <property type="molecule type" value="Genomic_DNA"/>
</dbReference>
<reference evidence="1" key="2">
    <citation type="journal article" date="2022" name="New Phytol.">
        <title>Evolutionary transition to the ectomycorrhizal habit in the genomes of a hyperdiverse lineage of mushroom-forming fungi.</title>
        <authorList>
            <person name="Looney B."/>
            <person name="Miyauchi S."/>
            <person name="Morin E."/>
            <person name="Drula E."/>
            <person name="Courty P.E."/>
            <person name="Kohler A."/>
            <person name="Kuo A."/>
            <person name="LaButti K."/>
            <person name="Pangilinan J."/>
            <person name="Lipzen A."/>
            <person name="Riley R."/>
            <person name="Andreopoulos W."/>
            <person name="He G."/>
            <person name="Johnson J."/>
            <person name="Nolan M."/>
            <person name="Tritt A."/>
            <person name="Barry K.W."/>
            <person name="Grigoriev I.V."/>
            <person name="Nagy L.G."/>
            <person name="Hibbett D."/>
            <person name="Henrissat B."/>
            <person name="Matheny P.B."/>
            <person name="Labbe J."/>
            <person name="Martin F.M."/>
        </authorList>
    </citation>
    <scope>NUCLEOTIDE SEQUENCE</scope>
    <source>
        <strain evidence="1">FP105234-sp</strain>
    </source>
</reference>
<sequence>MSLRTTIAFTLSFAVVKWSVFAQGPIDKSAPGYDWTFNSLGQSPCIVENVLMDACDGECVCSPVIYSLASACSATESLPWSTWGRWFVEHNCTSLDVDRGPLAIPLITRVPHWAYAPVGATWNSTAAEGYGDTAESTGVPSHSSTTSLPLSTSASSGVTASTSQGHGLSRGAKAAIAAGVVGGVAALVLVLFLLNRRRTRAASARFRERVGSRYFDMKVGPRGLENVQMHKGPFDKGTETLRADGQTV</sequence>
<comment type="caution">
    <text evidence="1">The sequence shown here is derived from an EMBL/GenBank/DDBJ whole genome shotgun (WGS) entry which is preliminary data.</text>
</comment>
<proteinExistence type="predicted"/>
<reference evidence="1" key="1">
    <citation type="submission" date="2021-02" db="EMBL/GenBank/DDBJ databases">
        <authorList>
            <consortium name="DOE Joint Genome Institute"/>
            <person name="Ahrendt S."/>
            <person name="Looney B.P."/>
            <person name="Miyauchi S."/>
            <person name="Morin E."/>
            <person name="Drula E."/>
            <person name="Courty P.E."/>
            <person name="Chicoki N."/>
            <person name="Fauchery L."/>
            <person name="Kohler A."/>
            <person name="Kuo A."/>
            <person name="Labutti K."/>
            <person name="Pangilinan J."/>
            <person name="Lipzen A."/>
            <person name="Riley R."/>
            <person name="Andreopoulos W."/>
            <person name="He G."/>
            <person name="Johnson J."/>
            <person name="Barry K.W."/>
            <person name="Grigoriev I.V."/>
            <person name="Nagy L."/>
            <person name="Hibbett D."/>
            <person name="Henrissat B."/>
            <person name="Matheny P.B."/>
            <person name="Labbe J."/>
            <person name="Martin F."/>
        </authorList>
    </citation>
    <scope>NUCLEOTIDE SEQUENCE</scope>
    <source>
        <strain evidence="1">FP105234-sp</strain>
    </source>
</reference>
<evidence type="ECO:0000313" key="1">
    <source>
        <dbReference type="EMBL" id="KAI0045412.1"/>
    </source>
</evidence>
<protein>
    <submittedName>
        <fullName evidence="1">Uncharacterized protein</fullName>
    </submittedName>
</protein>